<dbReference type="PROSITE" id="PS00018">
    <property type="entry name" value="EF_HAND_1"/>
    <property type="match status" value="2"/>
</dbReference>
<sequence length="290" mass="32585">MLLSQCISSNEFGFGLHLLTSKHFSASNRFVAILYSVHMAYPGYGGYGGPMQGMQLQGMPMQGGPMGGPPQAGYPQNGGGYPGTFSAPPQQPVNDPMWGYFTTIAGQDGEIDAEELQRCLTQTGISGTYTPFSLETCRIMIAMLDRDMTGKLGFNEFKELFAALSSWKQNFMMFDQDRSGTVEPHEMTQSISAMGYRISPQALNAVIKRYSKAGRIYFDDYVACAVKLRALTESFRRRDQMQQGAVNFQYDDVSVQFMAVFSRHKTEENTLKRSETGRYYLNTYFCFRFL</sequence>
<keyword evidence="3" id="KW-0963">Cytoplasm</keyword>
<keyword evidence="5" id="KW-0677">Repeat</keyword>
<name>A0A4W5R2J1_9TELE</name>
<dbReference type="STRING" id="62062.ENSHHUP00000078769"/>
<reference evidence="9" key="2">
    <citation type="submission" date="2025-08" db="UniProtKB">
        <authorList>
            <consortium name="Ensembl"/>
        </authorList>
    </citation>
    <scope>IDENTIFICATION</scope>
</reference>
<evidence type="ECO:0000256" key="5">
    <source>
        <dbReference type="ARBA" id="ARBA00022737"/>
    </source>
</evidence>
<organism evidence="9 10">
    <name type="scientific">Hucho hucho</name>
    <name type="common">huchen</name>
    <dbReference type="NCBI Taxonomy" id="62062"/>
    <lineage>
        <taxon>Eukaryota</taxon>
        <taxon>Metazoa</taxon>
        <taxon>Chordata</taxon>
        <taxon>Craniata</taxon>
        <taxon>Vertebrata</taxon>
        <taxon>Euteleostomi</taxon>
        <taxon>Actinopterygii</taxon>
        <taxon>Neopterygii</taxon>
        <taxon>Teleostei</taxon>
        <taxon>Protacanthopterygii</taxon>
        <taxon>Salmoniformes</taxon>
        <taxon>Salmonidae</taxon>
        <taxon>Salmoninae</taxon>
        <taxon>Hucho</taxon>
    </lineage>
</organism>
<evidence type="ECO:0000259" key="8">
    <source>
        <dbReference type="PROSITE" id="PS50222"/>
    </source>
</evidence>
<dbReference type="PANTHER" id="PTHR46735:SF5">
    <property type="entry name" value="GRANCALCIN"/>
    <property type="match status" value="1"/>
</dbReference>
<dbReference type="SMART" id="SM00054">
    <property type="entry name" value="EFh"/>
    <property type="match status" value="2"/>
</dbReference>
<keyword evidence="10" id="KW-1185">Reference proteome</keyword>
<evidence type="ECO:0000256" key="3">
    <source>
        <dbReference type="ARBA" id="ARBA00022490"/>
    </source>
</evidence>
<dbReference type="InterPro" id="IPR002048">
    <property type="entry name" value="EF_hand_dom"/>
</dbReference>
<keyword evidence="6" id="KW-0106">Calcium</keyword>
<dbReference type="Pfam" id="PF13833">
    <property type="entry name" value="EF-hand_8"/>
    <property type="match status" value="1"/>
</dbReference>
<reference evidence="9" key="3">
    <citation type="submission" date="2025-09" db="UniProtKB">
        <authorList>
            <consortium name="Ensembl"/>
        </authorList>
    </citation>
    <scope>IDENTIFICATION</scope>
</reference>
<evidence type="ECO:0000256" key="2">
    <source>
        <dbReference type="ARBA" id="ARBA00004496"/>
    </source>
</evidence>
<keyword evidence="4" id="KW-0479">Metal-binding</keyword>
<dbReference type="GO" id="GO:0005737">
    <property type="term" value="C:cytoplasm"/>
    <property type="evidence" value="ECO:0007669"/>
    <property type="project" value="UniProtKB-SubCell"/>
</dbReference>
<feature type="domain" description="EF-hand" evidence="8">
    <location>
        <begin position="171"/>
        <end position="197"/>
    </location>
</feature>
<evidence type="ECO:0000313" key="10">
    <source>
        <dbReference type="Proteomes" id="UP000314982"/>
    </source>
</evidence>
<evidence type="ECO:0000256" key="6">
    <source>
        <dbReference type="ARBA" id="ARBA00022837"/>
    </source>
</evidence>
<dbReference type="Gene3D" id="1.10.238.10">
    <property type="entry name" value="EF-hand"/>
    <property type="match status" value="1"/>
</dbReference>
<dbReference type="GO" id="GO:0005509">
    <property type="term" value="F:calcium ion binding"/>
    <property type="evidence" value="ECO:0007669"/>
    <property type="project" value="InterPro"/>
</dbReference>
<keyword evidence="7" id="KW-0472">Membrane</keyword>
<evidence type="ECO:0000256" key="4">
    <source>
        <dbReference type="ARBA" id="ARBA00022723"/>
    </source>
</evidence>
<dbReference type="PANTHER" id="PTHR46735">
    <property type="entry name" value="CALPAIN, SMALL SUBUNIT 1 A-RELATED"/>
    <property type="match status" value="1"/>
</dbReference>
<dbReference type="Ensembl" id="ENSHHUT00000081310.1">
    <property type="protein sequence ID" value="ENSHHUP00000078769.1"/>
    <property type="gene ID" value="ENSHHUG00000045922.1"/>
</dbReference>
<evidence type="ECO:0000313" key="9">
    <source>
        <dbReference type="Ensembl" id="ENSHHUP00000078769.1"/>
    </source>
</evidence>
<dbReference type="SUPFAM" id="SSF47473">
    <property type="entry name" value="EF-hand"/>
    <property type="match status" value="1"/>
</dbReference>
<feature type="domain" description="EF-hand" evidence="8">
    <location>
        <begin position="132"/>
        <end position="167"/>
    </location>
</feature>
<dbReference type="Gene3D" id="6.10.140.900">
    <property type="match status" value="1"/>
</dbReference>
<dbReference type="GeneTree" id="ENSGT00940000153979"/>
<evidence type="ECO:0000256" key="1">
    <source>
        <dbReference type="ARBA" id="ARBA00004308"/>
    </source>
</evidence>
<evidence type="ECO:0000256" key="7">
    <source>
        <dbReference type="ARBA" id="ARBA00023136"/>
    </source>
</evidence>
<dbReference type="Proteomes" id="UP000314982">
    <property type="component" value="Unassembled WGS sequence"/>
</dbReference>
<dbReference type="InterPro" id="IPR018247">
    <property type="entry name" value="EF_Hand_1_Ca_BS"/>
</dbReference>
<dbReference type="PROSITE" id="PS50222">
    <property type="entry name" value="EF_HAND_2"/>
    <property type="match status" value="2"/>
</dbReference>
<dbReference type="GO" id="GO:0012505">
    <property type="term" value="C:endomembrane system"/>
    <property type="evidence" value="ECO:0007669"/>
    <property type="project" value="UniProtKB-SubCell"/>
</dbReference>
<protein>
    <submittedName>
        <fullName evidence="9">Grancalcin</fullName>
    </submittedName>
</protein>
<comment type="subcellular location">
    <subcellularLocation>
        <location evidence="2">Cytoplasm</location>
    </subcellularLocation>
    <subcellularLocation>
        <location evidence="1">Endomembrane system</location>
    </subcellularLocation>
</comment>
<accession>A0A4W5R2J1</accession>
<proteinExistence type="predicted"/>
<dbReference type="AlphaFoldDB" id="A0A4W5R2J1"/>
<dbReference type="InterPro" id="IPR011992">
    <property type="entry name" value="EF-hand-dom_pair"/>
</dbReference>
<reference evidence="10" key="1">
    <citation type="submission" date="2018-06" db="EMBL/GenBank/DDBJ databases">
        <title>Genome assembly of Danube salmon.</title>
        <authorList>
            <person name="Macqueen D.J."/>
            <person name="Gundappa M.K."/>
        </authorList>
    </citation>
    <scope>NUCLEOTIDE SEQUENCE [LARGE SCALE GENOMIC DNA]</scope>
</reference>